<reference evidence="11 12" key="1">
    <citation type="journal article" date="2014" name="Nat. Commun.">
        <title>Molecular traces of alternative social organization in a termite genome.</title>
        <authorList>
            <person name="Terrapon N."/>
            <person name="Li C."/>
            <person name="Robertson H.M."/>
            <person name="Ji L."/>
            <person name="Meng X."/>
            <person name="Booth W."/>
            <person name="Chen Z."/>
            <person name="Childers C.P."/>
            <person name="Glastad K.M."/>
            <person name="Gokhale K."/>
            <person name="Gowin J."/>
            <person name="Gronenberg W."/>
            <person name="Hermansen R.A."/>
            <person name="Hu H."/>
            <person name="Hunt B.G."/>
            <person name="Huylmans A.K."/>
            <person name="Khalil S.M."/>
            <person name="Mitchell R.D."/>
            <person name="Munoz-Torres M.C."/>
            <person name="Mustard J.A."/>
            <person name="Pan H."/>
            <person name="Reese J.T."/>
            <person name="Scharf M.E."/>
            <person name="Sun F."/>
            <person name="Vogel H."/>
            <person name="Xiao J."/>
            <person name="Yang W."/>
            <person name="Yang Z."/>
            <person name="Yang Z."/>
            <person name="Zhou J."/>
            <person name="Zhu J."/>
            <person name="Brent C.S."/>
            <person name="Elsik C.G."/>
            <person name="Goodisman M.A."/>
            <person name="Liberles D.A."/>
            <person name="Roe R.M."/>
            <person name="Vargo E.L."/>
            <person name="Vilcinskas A."/>
            <person name="Wang J."/>
            <person name="Bornberg-Bauer E."/>
            <person name="Korb J."/>
            <person name="Zhang G."/>
            <person name="Liebig J."/>
        </authorList>
    </citation>
    <scope>NUCLEOTIDE SEQUENCE [LARGE SCALE GENOMIC DNA]</scope>
    <source>
        <tissue evidence="11">Whole organism</tissue>
    </source>
</reference>
<dbReference type="InterPro" id="IPR016722">
    <property type="entry name" value="DNA_pol_alpha_bsu"/>
</dbReference>
<feature type="compositionally biased region" description="Polar residues" evidence="7">
    <location>
        <begin position="147"/>
        <end position="160"/>
    </location>
</feature>
<evidence type="ECO:0000313" key="12">
    <source>
        <dbReference type="Proteomes" id="UP000027135"/>
    </source>
</evidence>
<evidence type="ECO:0000259" key="8">
    <source>
        <dbReference type="Pfam" id="PF04042"/>
    </source>
</evidence>
<proteinExistence type="inferred from homology"/>
<evidence type="ECO:0000259" key="9">
    <source>
        <dbReference type="Pfam" id="PF08418"/>
    </source>
</evidence>
<evidence type="ECO:0000256" key="4">
    <source>
        <dbReference type="ARBA" id="ARBA00022705"/>
    </source>
</evidence>
<feature type="domain" description="DNA polymerase alpha/delta/epsilon subunit B" evidence="8">
    <location>
        <begin position="339"/>
        <end position="542"/>
    </location>
</feature>
<comment type="similarity">
    <text evidence="2 6">Belongs to the DNA polymerase alpha subunit B family.</text>
</comment>
<keyword evidence="4 6" id="KW-0235">DNA replication</keyword>
<evidence type="ECO:0000256" key="5">
    <source>
        <dbReference type="ARBA" id="ARBA00023242"/>
    </source>
</evidence>
<keyword evidence="12" id="KW-1185">Reference proteome</keyword>
<dbReference type="PIRSF" id="PIRSF018300">
    <property type="entry name" value="DNA_pol_alph_2"/>
    <property type="match status" value="1"/>
</dbReference>
<feature type="compositionally biased region" description="Low complexity" evidence="7">
    <location>
        <begin position="78"/>
        <end position="89"/>
    </location>
</feature>
<dbReference type="STRING" id="136037.A0A067RAB1"/>
<dbReference type="InterPro" id="IPR007185">
    <property type="entry name" value="DNA_pol_a/d/e_bsu"/>
</dbReference>
<dbReference type="InterPro" id="IPR043034">
    <property type="entry name" value="DNA_pol_alpha_B_N_sf"/>
</dbReference>
<dbReference type="PANTHER" id="PTHR23061">
    <property type="entry name" value="DNA POLYMERASE 2 ALPHA 70 KDA SUBUNIT"/>
    <property type="match status" value="1"/>
</dbReference>
<evidence type="ECO:0000256" key="3">
    <source>
        <dbReference type="ARBA" id="ARBA00018596"/>
    </source>
</evidence>
<dbReference type="eggNOG" id="KOG1625">
    <property type="taxonomic scope" value="Eukaryota"/>
</dbReference>
<dbReference type="AlphaFoldDB" id="A0A067RAB1"/>
<dbReference type="InterPro" id="IPR013627">
    <property type="entry name" value="Pol_alpha_B_N"/>
</dbReference>
<dbReference type="InParanoid" id="A0A067RAB1"/>
<dbReference type="EMBL" id="KK852590">
    <property type="protein sequence ID" value="KDR20724.1"/>
    <property type="molecule type" value="Genomic_DNA"/>
</dbReference>
<evidence type="ECO:0000256" key="7">
    <source>
        <dbReference type="SAM" id="MobiDB-lite"/>
    </source>
</evidence>
<comment type="subcellular location">
    <subcellularLocation>
        <location evidence="1 6">Nucleus</location>
    </subcellularLocation>
</comment>
<sequence length="585" mass="65164">MVRKETLKEQFSYLGVSNVPEEVLGKCEEICNLNGIDEEELVEVWMAFSVSQLRGADPTLDTLVQMERKEFGKKQDHQPQPQQQSSRSQENTLVIYVGKESGDAELEDNILDSYSSTPKAKNKCGRYDDHTPDTRPARGRSPRATFSPASFSPTVATPSSKYRARTNKGDAVCTYGEKCRTTDWYPENTEFQLVIQLPYSHMPSSTYYMFNQLRDMARVLDEIVYHLGQEIVSKFSLEEPQAVNLPHQSQFVGVGRVCCDSNGRLNAKSIVLESFAGKSVPMDLSQVENFSLFPGQIIVVEGENPLGSKLCAKQIYSDASLPFPPKPSLSTEENGPMQIVVAAGPFTQSDTLTYQPLQDFVEYILEHKPHLVILIGPFIDATHPHVVEGMLAETFLAFFEKIVDGIMEPLKKLNTKVLMVPSCRDAHHHAVYPVPPYVLRKQYAKLTLAPDPCVVDIHGLTIGVTSTDVLLHLGKEEISQLRLGSDRLGRIAGHILSQQCFYPLYPPAEEINLDLELWAKYASLEVMPHILILPSDLRCFIKNLNGCITVNPEHLAKGLVGGNFARLEVSCVKGDVNVSAQVVKI</sequence>
<feature type="domain" description="DNA polymerase alpha subunit B N-terminal" evidence="9">
    <location>
        <begin position="5"/>
        <end position="73"/>
    </location>
</feature>
<dbReference type="Gene3D" id="3.60.21.60">
    <property type="match status" value="2"/>
</dbReference>
<dbReference type="Pfam" id="PF22062">
    <property type="entry name" value="OB_DPOA2"/>
    <property type="match status" value="1"/>
</dbReference>
<protein>
    <recommendedName>
        <fullName evidence="3 6">DNA polymerase alpha subunit B</fullName>
    </recommendedName>
</protein>
<evidence type="ECO:0000313" key="11">
    <source>
        <dbReference type="EMBL" id="KDR20724.1"/>
    </source>
</evidence>
<dbReference type="GO" id="GO:0006270">
    <property type="term" value="P:DNA replication initiation"/>
    <property type="evidence" value="ECO:0007669"/>
    <property type="project" value="TreeGrafter"/>
</dbReference>
<feature type="domain" description="DNA polymerase alpha subunit B OB" evidence="10">
    <location>
        <begin position="219"/>
        <end position="316"/>
    </location>
</feature>
<dbReference type="PANTHER" id="PTHR23061:SF12">
    <property type="entry name" value="DNA POLYMERASE ALPHA SUBUNIT B"/>
    <property type="match status" value="1"/>
</dbReference>
<dbReference type="Gene3D" id="1.10.8.530">
    <property type="entry name" value="DNA polymerase alpha-primase, subunit B, N-terminal domain"/>
    <property type="match status" value="1"/>
</dbReference>
<dbReference type="GO" id="GO:0005658">
    <property type="term" value="C:alpha DNA polymerase:primase complex"/>
    <property type="evidence" value="ECO:0007669"/>
    <property type="project" value="TreeGrafter"/>
</dbReference>
<dbReference type="FunCoup" id="A0A067RAB1">
    <property type="interactions" value="1095"/>
</dbReference>
<keyword evidence="5 6" id="KW-0539">Nucleus</keyword>
<evidence type="ECO:0000259" key="10">
    <source>
        <dbReference type="Pfam" id="PF22062"/>
    </source>
</evidence>
<feature type="region of interest" description="Disordered" evidence="7">
    <location>
        <begin position="70"/>
        <end position="91"/>
    </location>
</feature>
<feature type="compositionally biased region" description="Basic and acidic residues" evidence="7">
    <location>
        <begin position="125"/>
        <end position="136"/>
    </location>
</feature>
<evidence type="ECO:0000256" key="6">
    <source>
        <dbReference type="PIRNR" id="PIRNR018300"/>
    </source>
</evidence>
<evidence type="ECO:0000256" key="1">
    <source>
        <dbReference type="ARBA" id="ARBA00004123"/>
    </source>
</evidence>
<dbReference type="InterPro" id="IPR054300">
    <property type="entry name" value="OB_DPOA2"/>
</dbReference>
<dbReference type="OMA" id="PFLDIEH"/>
<name>A0A067RAB1_ZOONE</name>
<accession>A0A067RAB1</accession>
<gene>
    <name evidence="11" type="ORF">L798_04676</name>
</gene>
<comment type="function">
    <text evidence="6">Accessory subunit of the DNA polymerase alpha complex (also known as the alpha DNA polymerase-primase complex) which plays an essential role in the initiation of DNA synthesis.</text>
</comment>
<dbReference type="Pfam" id="PF08418">
    <property type="entry name" value="Pol_alpha_B_N"/>
    <property type="match status" value="1"/>
</dbReference>
<dbReference type="Pfam" id="PF04042">
    <property type="entry name" value="DNA_pol_E_B"/>
    <property type="match status" value="1"/>
</dbReference>
<organism evidence="11 12">
    <name type="scientific">Zootermopsis nevadensis</name>
    <name type="common">Dampwood termite</name>
    <dbReference type="NCBI Taxonomy" id="136037"/>
    <lineage>
        <taxon>Eukaryota</taxon>
        <taxon>Metazoa</taxon>
        <taxon>Ecdysozoa</taxon>
        <taxon>Arthropoda</taxon>
        <taxon>Hexapoda</taxon>
        <taxon>Insecta</taxon>
        <taxon>Pterygota</taxon>
        <taxon>Neoptera</taxon>
        <taxon>Polyneoptera</taxon>
        <taxon>Dictyoptera</taxon>
        <taxon>Blattodea</taxon>
        <taxon>Blattoidea</taxon>
        <taxon>Termitoidae</taxon>
        <taxon>Termopsidae</taxon>
        <taxon>Zootermopsis</taxon>
    </lineage>
</organism>
<feature type="region of interest" description="Disordered" evidence="7">
    <location>
        <begin position="113"/>
        <end position="163"/>
    </location>
</feature>
<evidence type="ECO:0000256" key="2">
    <source>
        <dbReference type="ARBA" id="ARBA00007299"/>
    </source>
</evidence>
<dbReference type="Proteomes" id="UP000027135">
    <property type="component" value="Unassembled WGS sequence"/>
</dbReference>
<dbReference type="GO" id="GO:0003677">
    <property type="term" value="F:DNA binding"/>
    <property type="evidence" value="ECO:0007669"/>
    <property type="project" value="InterPro"/>
</dbReference>